<dbReference type="NCBIfam" id="NF008757">
    <property type="entry name" value="PRK11788.1-5"/>
    <property type="match status" value="1"/>
</dbReference>
<feature type="domain" description="LapB rubredoxin metal binding" evidence="3">
    <location>
        <begin position="352"/>
        <end position="375"/>
    </location>
</feature>
<dbReference type="Pfam" id="PF18073">
    <property type="entry name" value="Zn_ribbon_LapB"/>
    <property type="match status" value="1"/>
</dbReference>
<evidence type="ECO:0000256" key="1">
    <source>
        <dbReference type="ARBA" id="ARBA00022723"/>
    </source>
</evidence>
<organism evidence="4 5">
    <name type="scientific">Neiella holothuriorum</name>
    <dbReference type="NCBI Taxonomy" id="2870530"/>
    <lineage>
        <taxon>Bacteria</taxon>
        <taxon>Pseudomonadati</taxon>
        <taxon>Pseudomonadota</taxon>
        <taxon>Gammaproteobacteria</taxon>
        <taxon>Alteromonadales</taxon>
        <taxon>Echinimonadaceae</taxon>
        <taxon>Neiella</taxon>
    </lineage>
</organism>
<comment type="similarity">
    <text evidence="2">Belongs to the LapB family.</text>
</comment>
<proteinExistence type="inferred from homology"/>
<evidence type="ECO:0000313" key="5">
    <source>
        <dbReference type="Proteomes" id="UP001166251"/>
    </source>
</evidence>
<sequence length="386" mass="43845">MLELLFLLLPVAAAYGWYMGRRSAAQQQKDQQQQLSEKYVSGLNYLLSDEADKAVDLFIEMIKVDSDTIDTHMALASLFRKRGEVERAIKLHQNILERTSLSQEQHRLAVFELARDFSAVGLLDRAEALYKTIAGKRDIGEKATRELVSIYQSMRDWPSAIQYAERLPADCGMGQQIAQLYCQLGEELPTEKSDQAIKLFKRALRTDPNCVRASIMAGQWYLQREQYQTAIEQLQHVLNQDVNMVSEVIVPLENCYRQLGETSQLQHFLMTAVERGAGASTVISLAELLKQQDLSEDAELLELTQLRRYPSLKGFFHYMDYHLAKAMDQEAKASLVMLQHLVGQQLAVKPKYRCLSCGFAGNVLQWQCPSCKSWGETKPVRGLDGE</sequence>
<evidence type="ECO:0000259" key="3">
    <source>
        <dbReference type="Pfam" id="PF18073"/>
    </source>
</evidence>
<dbReference type="Pfam" id="PF13176">
    <property type="entry name" value="TPR_7"/>
    <property type="match status" value="1"/>
</dbReference>
<keyword evidence="5" id="KW-1185">Reference proteome</keyword>
<feature type="binding site" evidence="2">
    <location>
        <position position="354"/>
    </location>
    <ligand>
        <name>Fe cation</name>
        <dbReference type="ChEBI" id="CHEBI:24875"/>
    </ligand>
</feature>
<dbReference type="NCBIfam" id="NF008753">
    <property type="entry name" value="PRK11788.1-1"/>
    <property type="match status" value="1"/>
</dbReference>
<dbReference type="RefSeq" id="WP_220104995.1">
    <property type="nucleotide sequence ID" value="NZ_JAHZSS010000022.1"/>
</dbReference>
<keyword evidence="2" id="KW-0997">Cell inner membrane</keyword>
<dbReference type="Gene3D" id="1.25.40.10">
    <property type="entry name" value="Tetratricopeptide repeat domain"/>
    <property type="match status" value="2"/>
</dbReference>
<dbReference type="Proteomes" id="UP001166251">
    <property type="component" value="Unassembled WGS sequence"/>
</dbReference>
<dbReference type="SUPFAM" id="SSF48452">
    <property type="entry name" value="TPR-like"/>
    <property type="match status" value="1"/>
</dbReference>
<gene>
    <name evidence="2 4" type="primary">lapB</name>
    <name evidence="4" type="ORF">K0504_15125</name>
</gene>
<keyword evidence="1 2" id="KW-0479">Metal-binding</keyword>
<dbReference type="NCBIfam" id="NF008756">
    <property type="entry name" value="PRK11788.1-4"/>
    <property type="match status" value="1"/>
</dbReference>
<dbReference type="InterPro" id="IPR030865">
    <property type="entry name" value="LapB"/>
</dbReference>
<dbReference type="InterPro" id="IPR019734">
    <property type="entry name" value="TPR_rpt"/>
</dbReference>
<dbReference type="PANTHER" id="PTHR12558:SF47">
    <property type="entry name" value="LIPOPOLYSACCHARIDE ASSEMBLY PROTEIN B"/>
    <property type="match status" value="1"/>
</dbReference>
<feature type="binding site" evidence="2">
    <location>
        <position position="357"/>
    </location>
    <ligand>
        <name>Fe cation</name>
        <dbReference type="ChEBI" id="CHEBI:24875"/>
    </ligand>
</feature>
<comment type="subcellular location">
    <subcellularLocation>
        <location evidence="2">Cell inner membrane</location>
        <topology evidence="2">Single-pass membrane protein</topology>
        <orientation evidence="2">Cytoplasmic side</orientation>
    </subcellularLocation>
</comment>
<keyword evidence="2" id="KW-0802">TPR repeat</keyword>
<protein>
    <recommendedName>
        <fullName evidence="2">Lipopolysaccharide assembly protein B</fullName>
    </recommendedName>
</protein>
<dbReference type="PANTHER" id="PTHR12558">
    <property type="entry name" value="CELL DIVISION CYCLE 16,23,27"/>
    <property type="match status" value="1"/>
</dbReference>
<keyword evidence="2" id="KW-1133">Transmembrane helix</keyword>
<keyword evidence="2" id="KW-1003">Cell membrane</keyword>
<keyword evidence="2" id="KW-0408">Iron</keyword>
<dbReference type="EMBL" id="JAHZSS010000022">
    <property type="protein sequence ID" value="MBW8192369.1"/>
    <property type="molecule type" value="Genomic_DNA"/>
</dbReference>
<feature type="topological domain" description="Cytoplasmic" evidence="2">
    <location>
        <begin position="21"/>
        <end position="386"/>
    </location>
</feature>
<keyword evidence="2" id="KW-0472">Membrane</keyword>
<evidence type="ECO:0000256" key="2">
    <source>
        <dbReference type="HAMAP-Rule" id="MF_00994"/>
    </source>
</evidence>
<comment type="caution">
    <text evidence="4">The sequence shown here is derived from an EMBL/GenBank/DDBJ whole genome shotgun (WGS) entry which is preliminary data.</text>
</comment>
<feature type="binding site" evidence="2">
    <location>
        <position position="371"/>
    </location>
    <ligand>
        <name>Fe cation</name>
        <dbReference type="ChEBI" id="CHEBI:24875"/>
    </ligand>
</feature>
<evidence type="ECO:0000313" key="4">
    <source>
        <dbReference type="EMBL" id="MBW8192369.1"/>
    </source>
</evidence>
<accession>A0ABS7EJ41</accession>
<dbReference type="HAMAP" id="MF_00994">
    <property type="entry name" value="LPS_assembly_LapB"/>
    <property type="match status" value="1"/>
</dbReference>
<keyword evidence="2" id="KW-0812">Transmembrane</keyword>
<dbReference type="Pfam" id="PF14559">
    <property type="entry name" value="TPR_19"/>
    <property type="match status" value="1"/>
</dbReference>
<keyword evidence="2" id="KW-0677">Repeat</keyword>
<dbReference type="InterPro" id="IPR041166">
    <property type="entry name" value="Rubredoxin_2"/>
</dbReference>
<dbReference type="InterPro" id="IPR011990">
    <property type="entry name" value="TPR-like_helical_dom_sf"/>
</dbReference>
<name>A0ABS7EJ41_9GAMM</name>
<reference evidence="4" key="1">
    <citation type="submission" date="2021-07" db="EMBL/GenBank/DDBJ databases">
        <title>Neiella marina sp. nov., isolated from the intestinal content of sea cucumber Apostichopus japonicus.</title>
        <authorList>
            <person name="Bai X."/>
        </authorList>
    </citation>
    <scope>NUCLEOTIDE SEQUENCE</scope>
    <source>
        <strain evidence="4">126</strain>
    </source>
</reference>
<feature type="binding site" evidence="2">
    <location>
        <position position="368"/>
    </location>
    <ligand>
        <name>Fe cation</name>
        <dbReference type="ChEBI" id="CHEBI:24875"/>
    </ligand>
</feature>
<comment type="function">
    <text evidence="2">Modulates cellular lipopolysaccharide (LPS) levels by regulating LpxC, which is involved in lipid A biosynthesis. May act by modulating the proteolytic activity of FtsH towards LpxC. May also coordinate assembly of proteins involved in LPS synthesis at the plasma membrane.</text>
</comment>